<reference evidence="3" key="1">
    <citation type="submission" date="2025-08" db="UniProtKB">
        <authorList>
            <consortium name="RefSeq"/>
        </authorList>
    </citation>
    <scope>IDENTIFICATION</scope>
    <source>
        <strain evidence="3">J_2021</strain>
        <tissue evidence="3">Erythrocytes</tissue>
    </source>
</reference>
<dbReference type="RefSeq" id="XP_041419177.1">
    <property type="nucleotide sequence ID" value="XM_041563243.1"/>
</dbReference>
<evidence type="ECO:0000313" key="3">
    <source>
        <dbReference type="RefSeq" id="XP_041419177.1"/>
    </source>
</evidence>
<dbReference type="GeneID" id="121393785"/>
<keyword evidence="1" id="KW-1133">Transmembrane helix</keyword>
<keyword evidence="1" id="KW-0812">Transmembrane</keyword>
<protein>
    <submittedName>
        <fullName evidence="3">Uncharacterized protein LOC121393785 isoform X2</fullName>
    </submittedName>
</protein>
<feature type="transmembrane region" description="Helical" evidence="1">
    <location>
        <begin position="64"/>
        <end position="84"/>
    </location>
</feature>
<dbReference type="AlphaFoldDB" id="A0A8J1KPC6"/>
<keyword evidence="2" id="KW-1185">Reference proteome</keyword>
<keyword evidence="1" id="KW-0472">Membrane</keyword>
<organism evidence="2 3">
    <name type="scientific">Xenopus laevis</name>
    <name type="common">African clawed frog</name>
    <dbReference type="NCBI Taxonomy" id="8355"/>
    <lineage>
        <taxon>Eukaryota</taxon>
        <taxon>Metazoa</taxon>
        <taxon>Chordata</taxon>
        <taxon>Craniata</taxon>
        <taxon>Vertebrata</taxon>
        <taxon>Euteleostomi</taxon>
        <taxon>Amphibia</taxon>
        <taxon>Batrachia</taxon>
        <taxon>Anura</taxon>
        <taxon>Pipoidea</taxon>
        <taxon>Pipidae</taxon>
        <taxon>Xenopodinae</taxon>
        <taxon>Xenopus</taxon>
        <taxon>Xenopus</taxon>
    </lineage>
</organism>
<dbReference type="Proteomes" id="UP000186698">
    <property type="component" value="Chromosome 5L"/>
</dbReference>
<proteinExistence type="predicted"/>
<evidence type="ECO:0000313" key="2">
    <source>
        <dbReference type="Proteomes" id="UP000186698"/>
    </source>
</evidence>
<evidence type="ECO:0000256" key="1">
    <source>
        <dbReference type="SAM" id="Phobius"/>
    </source>
</evidence>
<gene>
    <name evidence="3" type="primary">LOC121393785</name>
</gene>
<name>A0A8J1KPC6_XENLA</name>
<accession>A0A8J1KPC6</accession>
<sequence length="108" mass="12469">MSNSTPKTAVNQEHISGFRLTYCLFANETWGLPLLAGSRMQSMDLCDYRSGETLKEMKWFRRGLTPDIHLIVFILYSLALWTRIQGWPSCSTPFAYFMVSTELFLKGF</sequence>